<name>A0A3P6D6K8_BRAOL</name>
<reference evidence="3" key="1">
    <citation type="submission" date="2018-11" db="EMBL/GenBank/DDBJ databases">
        <authorList>
            <consortium name="Genoscope - CEA"/>
            <person name="William W."/>
        </authorList>
    </citation>
    <scope>NUCLEOTIDE SEQUENCE</scope>
</reference>
<organism evidence="3">
    <name type="scientific">Brassica oleracea</name>
    <name type="common">Wild cabbage</name>
    <dbReference type="NCBI Taxonomy" id="3712"/>
    <lineage>
        <taxon>Eukaryota</taxon>
        <taxon>Viridiplantae</taxon>
        <taxon>Streptophyta</taxon>
        <taxon>Embryophyta</taxon>
        <taxon>Tracheophyta</taxon>
        <taxon>Spermatophyta</taxon>
        <taxon>Magnoliopsida</taxon>
        <taxon>eudicotyledons</taxon>
        <taxon>Gunneridae</taxon>
        <taxon>Pentapetalae</taxon>
        <taxon>rosids</taxon>
        <taxon>malvids</taxon>
        <taxon>Brassicales</taxon>
        <taxon>Brassicaceae</taxon>
        <taxon>Brassiceae</taxon>
        <taxon>Brassica</taxon>
    </lineage>
</organism>
<feature type="domain" description="Coenzyme PQQ synthesis protein F-like C-terminal lobe" evidence="2">
    <location>
        <begin position="7"/>
        <end position="86"/>
    </location>
</feature>
<evidence type="ECO:0000313" key="3">
    <source>
        <dbReference type="EMBL" id="VDD26723.1"/>
    </source>
</evidence>
<dbReference type="InterPro" id="IPR011249">
    <property type="entry name" value="Metalloenz_LuxS/M16"/>
</dbReference>
<evidence type="ECO:0000259" key="2">
    <source>
        <dbReference type="Pfam" id="PF22456"/>
    </source>
</evidence>
<gene>
    <name evidence="3" type="ORF">BOLC2T11804H</name>
</gene>
<sequence length="140" mass="16881">MTVFLHLLKAIIVEKVFCDLRLKKWLGYRVGCDIYNLHETKRFYFYVVSPDYKPKDLLMKIHVFIATIPDYLADVDHETFKHLRRGADLPDESCMSQELVHDNIHWHKYPTVVGLLLERIEKEEVINLYDHFFCQETFRY</sequence>
<dbReference type="SUPFAM" id="SSF63411">
    <property type="entry name" value="LuxS/MPP-like metallohydrolase"/>
    <property type="match status" value="1"/>
</dbReference>
<keyword evidence="1" id="KW-0479">Metal-binding</keyword>
<dbReference type="Gene3D" id="3.30.830.10">
    <property type="entry name" value="Metalloenzyme, LuxS/M16 peptidase-like"/>
    <property type="match status" value="1"/>
</dbReference>
<dbReference type="GO" id="GO:0046872">
    <property type="term" value="F:metal ion binding"/>
    <property type="evidence" value="ECO:0007669"/>
    <property type="project" value="UniProtKB-KW"/>
</dbReference>
<proteinExistence type="predicted"/>
<evidence type="ECO:0000256" key="1">
    <source>
        <dbReference type="ARBA" id="ARBA00022723"/>
    </source>
</evidence>
<dbReference type="AlphaFoldDB" id="A0A3P6D6K8"/>
<protein>
    <recommendedName>
        <fullName evidence="2">Coenzyme PQQ synthesis protein F-like C-terminal lobe domain-containing protein</fullName>
    </recommendedName>
</protein>
<accession>A0A3P6D6K8</accession>
<dbReference type="InterPro" id="IPR054734">
    <property type="entry name" value="PqqF-like_C_4"/>
</dbReference>
<dbReference type="EMBL" id="LR031874">
    <property type="protein sequence ID" value="VDD26723.1"/>
    <property type="molecule type" value="Genomic_DNA"/>
</dbReference>
<dbReference type="Pfam" id="PF22456">
    <property type="entry name" value="PqqF-like_C_4"/>
    <property type="match status" value="1"/>
</dbReference>